<reference evidence="1" key="2">
    <citation type="submission" date="2019-01" db="UniProtKB">
        <authorList>
            <consortium name="EnsemblPlants"/>
        </authorList>
    </citation>
    <scope>IDENTIFICATION</scope>
    <source>
        <strain evidence="1">cv. Heinz 1706</strain>
    </source>
</reference>
<protein>
    <submittedName>
        <fullName evidence="1">Uncharacterized protein</fullName>
    </submittedName>
</protein>
<evidence type="ECO:0000313" key="2">
    <source>
        <dbReference type="Proteomes" id="UP000004994"/>
    </source>
</evidence>
<dbReference type="Proteomes" id="UP000004994">
    <property type="component" value="Chromosome 5"/>
</dbReference>
<keyword evidence="2" id="KW-1185">Reference proteome</keyword>
<dbReference type="InParanoid" id="A0A3Q7GGL1"/>
<proteinExistence type="predicted"/>
<accession>A0A3Q7GGL1</accession>
<evidence type="ECO:0000313" key="1">
    <source>
        <dbReference type="EnsemblPlants" id="Solyc05g016033.1.1.1"/>
    </source>
</evidence>
<sequence length="13" mass="1439">NRFPCKSGECQGL</sequence>
<name>A0A3Q7GGL1_SOLLC</name>
<dbReference type="EnsemblPlants" id="Solyc05g016033.1.1">
    <property type="protein sequence ID" value="Solyc05g016033.1.1.1"/>
    <property type="gene ID" value="Solyc05g016033.1"/>
</dbReference>
<dbReference type="Gramene" id="Solyc05g016033.1.1">
    <property type="protein sequence ID" value="Solyc05g016033.1.1.1"/>
    <property type="gene ID" value="Solyc05g016033.1"/>
</dbReference>
<reference evidence="1" key="1">
    <citation type="journal article" date="2012" name="Nature">
        <title>The tomato genome sequence provides insights into fleshy fruit evolution.</title>
        <authorList>
            <consortium name="Tomato Genome Consortium"/>
        </authorList>
    </citation>
    <scope>NUCLEOTIDE SEQUENCE [LARGE SCALE GENOMIC DNA]</scope>
    <source>
        <strain evidence="1">cv. Heinz 1706</strain>
    </source>
</reference>
<organism evidence="1">
    <name type="scientific">Solanum lycopersicum</name>
    <name type="common">Tomato</name>
    <name type="synonym">Lycopersicon esculentum</name>
    <dbReference type="NCBI Taxonomy" id="4081"/>
    <lineage>
        <taxon>Eukaryota</taxon>
        <taxon>Viridiplantae</taxon>
        <taxon>Streptophyta</taxon>
        <taxon>Embryophyta</taxon>
        <taxon>Tracheophyta</taxon>
        <taxon>Spermatophyta</taxon>
        <taxon>Magnoliopsida</taxon>
        <taxon>eudicotyledons</taxon>
        <taxon>Gunneridae</taxon>
        <taxon>Pentapetalae</taxon>
        <taxon>asterids</taxon>
        <taxon>lamiids</taxon>
        <taxon>Solanales</taxon>
        <taxon>Solanaceae</taxon>
        <taxon>Solanoideae</taxon>
        <taxon>Solaneae</taxon>
        <taxon>Solanum</taxon>
        <taxon>Solanum subgen. Lycopersicon</taxon>
    </lineage>
</organism>